<name>A0AAD9YM11_COLKA</name>
<reference evidence="2" key="1">
    <citation type="submission" date="2023-02" db="EMBL/GenBank/DDBJ databases">
        <title>Colletotrichum kahawae CIFC_Que2 genome sequencing and assembly.</title>
        <authorList>
            <person name="Baroncelli R."/>
        </authorList>
    </citation>
    <scope>NUCLEOTIDE SEQUENCE</scope>
    <source>
        <strain evidence="2">CIFC_Que2</strain>
    </source>
</reference>
<keyword evidence="3" id="KW-1185">Reference proteome</keyword>
<evidence type="ECO:0000256" key="1">
    <source>
        <dbReference type="SAM" id="SignalP"/>
    </source>
</evidence>
<accession>A0AAD9YM11</accession>
<dbReference type="Proteomes" id="UP001281614">
    <property type="component" value="Unassembled WGS sequence"/>
</dbReference>
<comment type="caution">
    <text evidence="2">The sequence shown here is derived from an EMBL/GenBank/DDBJ whole genome shotgun (WGS) entry which is preliminary data.</text>
</comment>
<gene>
    <name evidence="2" type="ORF">CKAH01_14049</name>
</gene>
<dbReference type="AlphaFoldDB" id="A0AAD9YM11"/>
<feature type="signal peptide" evidence="1">
    <location>
        <begin position="1"/>
        <end position="18"/>
    </location>
</feature>
<evidence type="ECO:0000313" key="3">
    <source>
        <dbReference type="Proteomes" id="UP001281614"/>
    </source>
</evidence>
<feature type="chain" id="PRO_5041967293" evidence="1">
    <location>
        <begin position="19"/>
        <end position="197"/>
    </location>
</feature>
<proteinExistence type="predicted"/>
<keyword evidence="1" id="KW-0732">Signal</keyword>
<sequence length="197" mass="20521">MLSSVFLASAFAASGALATVSQGSWAVRADFSRCNTSTPLEPVLDGAKSVYSTTDKIVDFNIDSPFQGNLVIKVAGAAGFGSPYPPQQVAVEVFAEATGGDPGVWANATVIPGMGQPALISGIYWNTRSDITVSPAANETVSVETIFDGGSLVVFYCCDGAFTDNGVFSSAAFPMVLRLSRREGCKGEDIFLAKVVK</sequence>
<protein>
    <submittedName>
        <fullName evidence="2">Uncharacterized protein</fullName>
    </submittedName>
</protein>
<evidence type="ECO:0000313" key="2">
    <source>
        <dbReference type="EMBL" id="KAK2772144.1"/>
    </source>
</evidence>
<organism evidence="2 3">
    <name type="scientific">Colletotrichum kahawae</name>
    <name type="common">Coffee berry disease fungus</name>
    <dbReference type="NCBI Taxonomy" id="34407"/>
    <lineage>
        <taxon>Eukaryota</taxon>
        <taxon>Fungi</taxon>
        <taxon>Dikarya</taxon>
        <taxon>Ascomycota</taxon>
        <taxon>Pezizomycotina</taxon>
        <taxon>Sordariomycetes</taxon>
        <taxon>Hypocreomycetidae</taxon>
        <taxon>Glomerellales</taxon>
        <taxon>Glomerellaceae</taxon>
        <taxon>Colletotrichum</taxon>
        <taxon>Colletotrichum gloeosporioides species complex</taxon>
    </lineage>
</organism>
<dbReference type="EMBL" id="VYYT01000071">
    <property type="protein sequence ID" value="KAK2772144.1"/>
    <property type="molecule type" value="Genomic_DNA"/>
</dbReference>